<organism evidence="10 11">
    <name type="scientific">Vallitalea longa</name>
    <dbReference type="NCBI Taxonomy" id="2936439"/>
    <lineage>
        <taxon>Bacteria</taxon>
        <taxon>Bacillati</taxon>
        <taxon>Bacillota</taxon>
        <taxon>Clostridia</taxon>
        <taxon>Lachnospirales</taxon>
        <taxon>Vallitaleaceae</taxon>
        <taxon>Vallitalea</taxon>
    </lineage>
</organism>
<dbReference type="AlphaFoldDB" id="A0A9W6DHS7"/>
<dbReference type="PANTHER" id="PTHR32309:SF13">
    <property type="entry name" value="FERRIC ENTEROBACTIN TRANSPORT PROTEIN FEPE"/>
    <property type="match status" value="1"/>
</dbReference>
<evidence type="ECO:0000313" key="10">
    <source>
        <dbReference type="EMBL" id="GKX31773.1"/>
    </source>
</evidence>
<dbReference type="InterPro" id="IPR050445">
    <property type="entry name" value="Bact_polysacc_biosynth/exp"/>
</dbReference>
<comment type="similarity">
    <text evidence="2">Belongs to the CpsC/CapA family.</text>
</comment>
<evidence type="ECO:0000259" key="8">
    <source>
        <dbReference type="Pfam" id="PF02706"/>
    </source>
</evidence>
<evidence type="ECO:0000256" key="5">
    <source>
        <dbReference type="ARBA" id="ARBA00022989"/>
    </source>
</evidence>
<keyword evidence="6 7" id="KW-0472">Membrane</keyword>
<dbReference type="InterPro" id="IPR003856">
    <property type="entry name" value="LPS_length_determ_N"/>
</dbReference>
<sequence>MENEYQEIDLKELIRVVIKKWWIIAIFLVIGTISTYLVTSYCMKPVYQAKTSLFIGKEKGNLGSISLGDLQLNSKLITDYREIAKSRLIADEVISNLDLQMDLKTFRSNLSISTVSDSRLFTVNVSHINPKLATDIANELAKTLVEKVSEIIEVQNIQVIDKALVPTSPIKPNKKLNVAIAGVLSIMLALFVIFLIEYFDNTVKSEEDVEKHLGLTVIGVIPKFEGEER</sequence>
<name>A0A9W6DHS7_9FIRM</name>
<proteinExistence type="inferred from homology"/>
<feature type="transmembrane region" description="Helical" evidence="7">
    <location>
        <begin position="176"/>
        <end position="196"/>
    </location>
</feature>
<feature type="domain" description="Polysaccharide chain length determinant N-terminal" evidence="8">
    <location>
        <begin position="6"/>
        <end position="97"/>
    </location>
</feature>
<dbReference type="PANTHER" id="PTHR32309">
    <property type="entry name" value="TYROSINE-PROTEIN KINASE"/>
    <property type="match status" value="1"/>
</dbReference>
<feature type="domain" description="Tyrosine-protein kinase G-rich" evidence="9">
    <location>
        <begin position="134"/>
        <end position="195"/>
    </location>
</feature>
<keyword evidence="5 7" id="KW-1133">Transmembrane helix</keyword>
<evidence type="ECO:0000256" key="2">
    <source>
        <dbReference type="ARBA" id="ARBA00006683"/>
    </source>
</evidence>
<evidence type="ECO:0000256" key="4">
    <source>
        <dbReference type="ARBA" id="ARBA00022692"/>
    </source>
</evidence>
<dbReference type="Proteomes" id="UP001144256">
    <property type="component" value="Unassembled WGS sequence"/>
</dbReference>
<dbReference type="EMBL" id="BRLB01000021">
    <property type="protein sequence ID" value="GKX31773.1"/>
    <property type="molecule type" value="Genomic_DNA"/>
</dbReference>
<comment type="caution">
    <text evidence="10">The sequence shown here is derived from an EMBL/GenBank/DDBJ whole genome shotgun (WGS) entry which is preliminary data.</text>
</comment>
<dbReference type="Pfam" id="PF13807">
    <property type="entry name" value="GNVR"/>
    <property type="match status" value="1"/>
</dbReference>
<evidence type="ECO:0000256" key="7">
    <source>
        <dbReference type="SAM" id="Phobius"/>
    </source>
</evidence>
<dbReference type="GO" id="GO:0004713">
    <property type="term" value="F:protein tyrosine kinase activity"/>
    <property type="evidence" value="ECO:0007669"/>
    <property type="project" value="TreeGrafter"/>
</dbReference>
<dbReference type="Pfam" id="PF02706">
    <property type="entry name" value="Wzz"/>
    <property type="match status" value="1"/>
</dbReference>
<accession>A0A9W6DHS7</accession>
<protein>
    <submittedName>
        <fullName evidence="10">Capsular polysaccharide biosynthesis protein YwqC</fullName>
    </submittedName>
</protein>
<evidence type="ECO:0000256" key="6">
    <source>
        <dbReference type="ARBA" id="ARBA00023136"/>
    </source>
</evidence>
<keyword evidence="4 7" id="KW-0812">Transmembrane</keyword>
<keyword evidence="11" id="KW-1185">Reference proteome</keyword>
<dbReference type="RefSeq" id="WP_281819066.1">
    <property type="nucleotide sequence ID" value="NZ_BRLB01000021.1"/>
</dbReference>
<dbReference type="InterPro" id="IPR032807">
    <property type="entry name" value="GNVR"/>
</dbReference>
<gene>
    <name evidence="10" type="primary">ywqC</name>
    <name evidence="10" type="ORF">SH1V18_42530</name>
</gene>
<feature type="transmembrane region" description="Helical" evidence="7">
    <location>
        <begin position="21"/>
        <end position="43"/>
    </location>
</feature>
<comment type="subcellular location">
    <subcellularLocation>
        <location evidence="1">Cell membrane</location>
        <topology evidence="1">Multi-pass membrane protein</topology>
    </subcellularLocation>
</comment>
<evidence type="ECO:0000256" key="3">
    <source>
        <dbReference type="ARBA" id="ARBA00022475"/>
    </source>
</evidence>
<dbReference type="GO" id="GO:0005886">
    <property type="term" value="C:plasma membrane"/>
    <property type="evidence" value="ECO:0007669"/>
    <property type="project" value="UniProtKB-SubCell"/>
</dbReference>
<reference evidence="10" key="1">
    <citation type="submission" date="2022-06" db="EMBL/GenBank/DDBJ databases">
        <title>Vallitalea longa sp. nov., an anaerobic bacterium isolated from marine sediment.</title>
        <authorList>
            <person name="Hirano S."/>
            <person name="Terahara T."/>
            <person name="Mori K."/>
            <person name="Hamada M."/>
            <person name="Matsumoto R."/>
            <person name="Kobayashi T."/>
        </authorList>
    </citation>
    <scope>NUCLEOTIDE SEQUENCE</scope>
    <source>
        <strain evidence="10">SH18-1</strain>
    </source>
</reference>
<evidence type="ECO:0000259" key="9">
    <source>
        <dbReference type="Pfam" id="PF13807"/>
    </source>
</evidence>
<keyword evidence="3" id="KW-1003">Cell membrane</keyword>
<evidence type="ECO:0000256" key="1">
    <source>
        <dbReference type="ARBA" id="ARBA00004651"/>
    </source>
</evidence>
<evidence type="ECO:0000313" key="11">
    <source>
        <dbReference type="Proteomes" id="UP001144256"/>
    </source>
</evidence>